<evidence type="ECO:0000313" key="3">
    <source>
        <dbReference type="Proteomes" id="UP001218423"/>
    </source>
</evidence>
<geneLocation type="plasmid" evidence="2 3">
    <name>pAC1520</name>
</geneLocation>
<dbReference type="EMBL" id="CP120943">
    <property type="protein sequence ID" value="WFG00270.1"/>
    <property type="molecule type" value="Genomic_DNA"/>
</dbReference>
<dbReference type="Proteomes" id="UP001218423">
    <property type="component" value="Plasmid pAC1520"/>
</dbReference>
<keyword evidence="1" id="KW-0472">Membrane</keyword>
<evidence type="ECO:0000256" key="1">
    <source>
        <dbReference type="SAM" id="Phobius"/>
    </source>
</evidence>
<keyword evidence="1" id="KW-0812">Transmembrane</keyword>
<dbReference type="AlphaFoldDB" id="A0AAJ5ZAY5"/>
<protein>
    <submittedName>
        <fullName evidence="2">Uncharacterized protein</fullName>
    </submittedName>
</protein>
<evidence type="ECO:0000313" key="2">
    <source>
        <dbReference type="EMBL" id="WFG00270.1"/>
    </source>
</evidence>
<keyword evidence="1" id="KW-1133">Transmembrane helix</keyword>
<reference evidence="2" key="1">
    <citation type="submission" date="2023-03" db="EMBL/GenBank/DDBJ databases">
        <title>Aeromonas caviae strain AC1520.</title>
        <authorList>
            <person name="Xie T."/>
            <person name="Zhang Q."/>
            <person name="Deng J."/>
            <person name="Li X."/>
        </authorList>
    </citation>
    <scope>NUCLEOTIDE SEQUENCE</scope>
    <source>
        <strain evidence="2">AC1520</strain>
        <plasmid evidence="2">pAC1520</plasmid>
    </source>
</reference>
<feature type="transmembrane region" description="Helical" evidence="1">
    <location>
        <begin position="20"/>
        <end position="39"/>
    </location>
</feature>
<sequence>MIEKSKENKKEKKPVNRKLLIATVCMSILAGIVFIPDIVSGDEAEDAVEDTAAAAASTEQVDQDATNAITTPTPGSVRVATPAQQKALMLMVSPPVYHDMYAAAQIIKQAQDQAEAKDFVLMRTTVRNLRLAEEASRLAASDAENRLKKQKSEMQLQALDGKDATSGLGLEPAPGERLAGSAAIAGAPVMPGNIGGNSGPVSDASSRDSEFKDYSLRVAGFSRTGRLTLQNGLDFVPNARVGQTVFGKYKIDSINSELRCVEIRDAISSKKMPTICYTG</sequence>
<keyword evidence="2" id="KW-0614">Plasmid</keyword>
<accession>A0AAJ5ZAY5</accession>
<dbReference type="RefSeq" id="WP_128343746.1">
    <property type="nucleotide sequence ID" value="NZ_CAWOMG010000181.1"/>
</dbReference>
<organism evidence="2 3">
    <name type="scientific">Aeromonas caviae</name>
    <name type="common">Aeromonas punctata</name>
    <dbReference type="NCBI Taxonomy" id="648"/>
    <lineage>
        <taxon>Bacteria</taxon>
        <taxon>Pseudomonadati</taxon>
        <taxon>Pseudomonadota</taxon>
        <taxon>Gammaproteobacteria</taxon>
        <taxon>Aeromonadales</taxon>
        <taxon>Aeromonadaceae</taxon>
        <taxon>Aeromonas</taxon>
    </lineage>
</organism>
<name>A0AAJ5ZAY5_AERCA</name>
<proteinExistence type="predicted"/>
<gene>
    <name evidence="2" type="ORF">P5S46_21145</name>
</gene>